<dbReference type="GO" id="GO:0006412">
    <property type="term" value="P:translation"/>
    <property type="evidence" value="ECO:0007669"/>
    <property type="project" value="UniProtKB-UniRule"/>
</dbReference>
<evidence type="ECO:0000313" key="8">
    <source>
        <dbReference type="EMBL" id="TLD69224.1"/>
    </source>
</evidence>
<evidence type="ECO:0000256" key="3">
    <source>
        <dbReference type="ARBA" id="ARBA00023274"/>
    </source>
</evidence>
<dbReference type="RefSeq" id="WP_138087910.1">
    <property type="nucleotide sequence ID" value="NZ_VAUV01000015.1"/>
</dbReference>
<dbReference type="InterPro" id="IPR020568">
    <property type="entry name" value="Ribosomal_Su5_D2-typ_SF"/>
</dbReference>
<evidence type="ECO:0000256" key="2">
    <source>
        <dbReference type="ARBA" id="ARBA00022980"/>
    </source>
</evidence>
<evidence type="ECO:0000256" key="5">
    <source>
        <dbReference type="HAMAP-Rule" id="MF_00532"/>
    </source>
</evidence>
<proteinExistence type="inferred from homology"/>
<comment type="similarity">
    <text evidence="1 5 6">Belongs to the universal ribosomal protein uS9 family.</text>
</comment>
<feature type="compositionally biased region" description="Basic residues" evidence="7">
    <location>
        <begin position="111"/>
        <end position="130"/>
    </location>
</feature>
<dbReference type="Pfam" id="PF00380">
    <property type="entry name" value="Ribosomal_S9"/>
    <property type="match status" value="1"/>
</dbReference>
<dbReference type="PROSITE" id="PS00360">
    <property type="entry name" value="RIBOSOMAL_S9"/>
    <property type="match status" value="1"/>
</dbReference>
<dbReference type="NCBIfam" id="NF001099">
    <property type="entry name" value="PRK00132.1"/>
    <property type="match status" value="1"/>
</dbReference>
<dbReference type="AlphaFoldDB" id="A0A5R8KA99"/>
<keyword evidence="2 5" id="KW-0689">Ribosomal protein</keyword>
<dbReference type="InterPro" id="IPR023035">
    <property type="entry name" value="Ribosomal_uS9_bac/plastid"/>
</dbReference>
<evidence type="ECO:0000256" key="6">
    <source>
        <dbReference type="RuleBase" id="RU003815"/>
    </source>
</evidence>
<name>A0A5R8KA99_9BACT</name>
<dbReference type="GO" id="GO:0003735">
    <property type="term" value="F:structural constituent of ribosome"/>
    <property type="evidence" value="ECO:0007669"/>
    <property type="project" value="InterPro"/>
</dbReference>
<accession>A0A5R8KA99</accession>
<dbReference type="PANTHER" id="PTHR21569:SF1">
    <property type="entry name" value="SMALL RIBOSOMAL SUBUNIT PROTEIN US9M"/>
    <property type="match status" value="1"/>
</dbReference>
<evidence type="ECO:0000256" key="1">
    <source>
        <dbReference type="ARBA" id="ARBA00005251"/>
    </source>
</evidence>
<dbReference type="OrthoDB" id="9803965at2"/>
<dbReference type="InterPro" id="IPR020574">
    <property type="entry name" value="Ribosomal_uS9_CS"/>
</dbReference>
<keyword evidence="9" id="KW-1185">Reference proteome</keyword>
<dbReference type="InterPro" id="IPR000754">
    <property type="entry name" value="Ribosomal_uS9"/>
</dbReference>
<organism evidence="8 9">
    <name type="scientific">Phragmitibacter flavus</name>
    <dbReference type="NCBI Taxonomy" id="2576071"/>
    <lineage>
        <taxon>Bacteria</taxon>
        <taxon>Pseudomonadati</taxon>
        <taxon>Verrucomicrobiota</taxon>
        <taxon>Verrucomicrobiia</taxon>
        <taxon>Verrucomicrobiales</taxon>
        <taxon>Verrucomicrobiaceae</taxon>
        <taxon>Phragmitibacter</taxon>
    </lineage>
</organism>
<dbReference type="InterPro" id="IPR014721">
    <property type="entry name" value="Ribsml_uS5_D2-typ_fold_subgr"/>
</dbReference>
<reference evidence="8 9" key="1">
    <citation type="submission" date="2019-05" db="EMBL/GenBank/DDBJ databases">
        <title>Verrucobacter flavum gen. nov., sp. nov. a new member of the family Verrucomicrobiaceae.</title>
        <authorList>
            <person name="Szuroczki S."/>
            <person name="Abbaszade G."/>
            <person name="Szabo A."/>
            <person name="Felfoldi T."/>
            <person name="Schumann P."/>
            <person name="Boka K."/>
            <person name="Keki Z."/>
            <person name="Toumi M."/>
            <person name="Toth E."/>
        </authorList>
    </citation>
    <scope>NUCLEOTIDE SEQUENCE [LARGE SCALE GENOMIC DNA]</scope>
    <source>
        <strain evidence="8 9">MG-N-17</strain>
    </source>
</reference>
<dbReference type="GO" id="GO:0022627">
    <property type="term" value="C:cytosolic small ribosomal subunit"/>
    <property type="evidence" value="ECO:0007669"/>
    <property type="project" value="TreeGrafter"/>
</dbReference>
<keyword evidence="3 5" id="KW-0687">Ribonucleoprotein</keyword>
<feature type="region of interest" description="Disordered" evidence="7">
    <location>
        <begin position="100"/>
        <end position="130"/>
    </location>
</feature>
<evidence type="ECO:0000256" key="7">
    <source>
        <dbReference type="SAM" id="MobiDB-lite"/>
    </source>
</evidence>
<protein>
    <recommendedName>
        <fullName evidence="4 5">Small ribosomal subunit protein uS9</fullName>
    </recommendedName>
</protein>
<dbReference type="GO" id="GO:0003723">
    <property type="term" value="F:RNA binding"/>
    <property type="evidence" value="ECO:0007669"/>
    <property type="project" value="TreeGrafter"/>
</dbReference>
<dbReference type="Gene3D" id="3.30.230.10">
    <property type="match status" value="1"/>
</dbReference>
<comment type="caution">
    <text evidence="8">The sequence shown here is derived from an EMBL/GenBank/DDBJ whole genome shotgun (WGS) entry which is preliminary data.</text>
</comment>
<dbReference type="SUPFAM" id="SSF54211">
    <property type="entry name" value="Ribosomal protein S5 domain 2-like"/>
    <property type="match status" value="1"/>
</dbReference>
<evidence type="ECO:0000313" key="9">
    <source>
        <dbReference type="Proteomes" id="UP000306196"/>
    </source>
</evidence>
<gene>
    <name evidence="5 8" type="primary">rpsI</name>
    <name evidence="8" type="ORF">FEM03_19190</name>
</gene>
<dbReference type="PANTHER" id="PTHR21569">
    <property type="entry name" value="RIBOSOMAL PROTEIN S9"/>
    <property type="match status" value="1"/>
</dbReference>
<evidence type="ECO:0000256" key="4">
    <source>
        <dbReference type="ARBA" id="ARBA00035259"/>
    </source>
</evidence>
<dbReference type="Proteomes" id="UP000306196">
    <property type="component" value="Unassembled WGS sequence"/>
</dbReference>
<dbReference type="HAMAP" id="MF_00532_B">
    <property type="entry name" value="Ribosomal_uS9_B"/>
    <property type="match status" value="1"/>
</dbReference>
<sequence length="130" mass="14468">MSVTSYNATGRRKNAVARVHLREGSGEFTINGRSFEDYFPTVALQNRLLVPLHLTNTSQNFDLKVSANGGGVTGQLGAIRMGIARALCLVNPENRPVLKQNGLLTRDSRMKERKKPGRPGARKRFQFSKR</sequence>
<dbReference type="EMBL" id="VAUV01000015">
    <property type="protein sequence ID" value="TLD69224.1"/>
    <property type="molecule type" value="Genomic_DNA"/>
</dbReference>
<dbReference type="FunFam" id="3.30.230.10:FF:000001">
    <property type="entry name" value="30S ribosomal protein S9"/>
    <property type="match status" value="1"/>
</dbReference>